<accession>A0ABP9F4H9</accession>
<feature type="transmembrane region" description="Helical" evidence="9">
    <location>
        <begin position="224"/>
        <end position="244"/>
    </location>
</feature>
<dbReference type="PANTHER" id="PTHR30588:SF0">
    <property type="entry name" value="BRANCHED-CHAIN AMINO ACID PERMEASE BRNQ"/>
    <property type="match status" value="1"/>
</dbReference>
<dbReference type="PANTHER" id="PTHR30588">
    <property type="entry name" value="BRANCHED-CHAIN AMINO ACID TRANSPORT SYSTEM 2 CARRIER PROTEIN"/>
    <property type="match status" value="1"/>
</dbReference>
<gene>
    <name evidence="10" type="primary">brnQ</name>
    <name evidence="10" type="ORF">GCM10023311_12140</name>
</gene>
<feature type="transmembrane region" description="Helical" evidence="9">
    <location>
        <begin position="272"/>
        <end position="294"/>
    </location>
</feature>
<feature type="transmembrane region" description="Helical" evidence="9">
    <location>
        <begin position="7"/>
        <end position="26"/>
    </location>
</feature>
<name>A0ABP9F4H9_9FLAO</name>
<comment type="subcellular location">
    <subcellularLocation>
        <location evidence="1">Cell membrane</location>
        <topology evidence="1">Multi-pass membrane protein</topology>
    </subcellularLocation>
</comment>
<feature type="transmembrane region" description="Helical" evidence="9">
    <location>
        <begin position="73"/>
        <end position="93"/>
    </location>
</feature>
<evidence type="ECO:0000256" key="6">
    <source>
        <dbReference type="ARBA" id="ARBA00022970"/>
    </source>
</evidence>
<evidence type="ECO:0000313" key="11">
    <source>
        <dbReference type="Proteomes" id="UP001500433"/>
    </source>
</evidence>
<keyword evidence="4" id="KW-1003">Cell membrane</keyword>
<keyword evidence="5 9" id="KW-0812">Transmembrane</keyword>
<feature type="transmembrane region" description="Helical" evidence="9">
    <location>
        <begin position="38"/>
        <end position="61"/>
    </location>
</feature>
<dbReference type="NCBIfam" id="TIGR00796">
    <property type="entry name" value="livcs"/>
    <property type="match status" value="1"/>
</dbReference>
<evidence type="ECO:0000256" key="8">
    <source>
        <dbReference type="ARBA" id="ARBA00023136"/>
    </source>
</evidence>
<feature type="transmembrane region" description="Helical" evidence="9">
    <location>
        <begin position="143"/>
        <end position="164"/>
    </location>
</feature>
<organism evidence="10 11">
    <name type="scientific">Flaviramulus aquimarinus</name>
    <dbReference type="NCBI Taxonomy" id="1170456"/>
    <lineage>
        <taxon>Bacteria</taxon>
        <taxon>Pseudomonadati</taxon>
        <taxon>Bacteroidota</taxon>
        <taxon>Flavobacteriia</taxon>
        <taxon>Flavobacteriales</taxon>
        <taxon>Flavobacteriaceae</taxon>
        <taxon>Flaviramulus</taxon>
    </lineage>
</organism>
<sequence>MNKTKETFVFGFALFAGFFGAGNLILPPLLGFKSGADWWLVTLGFLTSATIFPLLAIFAHARLQGTLFDFGKKVSPVFSLVFCFCLYAITIALPCPRTAAVTHEMAIAPFFGTSSLLTSILYFVMVFVFVMNRNRVLSILGKYLTPIIVLIILAIIIIGVLSPTAEMNPSHFELPIISGFLEGYQTYDAMAGMVMGGVILVSINNSKNKLSYSDKKIMIAKSGLIAMFGLLIIYAGLIAIGAFYNGQFAPDISRTELLSGLAVKTLGNMGSAFLSILIALACFTTAVAIVVSVADFFKAYFKTIKKAYLITVVVCCIVGIGVGQMDVKYIIDIALPALMFIYPLCIVLILLNVVPEKFASELVFKWVVVAAFIFSIPDFLGFMVPVENVAPVKAIIPFANQNLGWVLPALLTFVLVNLFKKKKAND</sequence>
<keyword evidence="6" id="KW-0029">Amino-acid transport</keyword>
<keyword evidence="7 9" id="KW-1133">Transmembrane helix</keyword>
<dbReference type="EMBL" id="BAABJH010000001">
    <property type="protein sequence ID" value="GAA4889639.1"/>
    <property type="molecule type" value="Genomic_DNA"/>
</dbReference>
<comment type="similarity">
    <text evidence="2">Belongs to the branched chain amino acid transporter family.</text>
</comment>
<evidence type="ECO:0000256" key="7">
    <source>
        <dbReference type="ARBA" id="ARBA00022989"/>
    </source>
</evidence>
<reference evidence="11" key="1">
    <citation type="journal article" date="2019" name="Int. J. Syst. Evol. Microbiol.">
        <title>The Global Catalogue of Microorganisms (GCM) 10K type strain sequencing project: providing services to taxonomists for standard genome sequencing and annotation.</title>
        <authorList>
            <consortium name="The Broad Institute Genomics Platform"/>
            <consortium name="The Broad Institute Genome Sequencing Center for Infectious Disease"/>
            <person name="Wu L."/>
            <person name="Ma J."/>
        </authorList>
    </citation>
    <scope>NUCLEOTIDE SEQUENCE [LARGE SCALE GENOMIC DNA]</scope>
    <source>
        <strain evidence="11">JCM 18274</strain>
    </source>
</reference>
<dbReference type="Pfam" id="PF05525">
    <property type="entry name" value="Branch_AA_trans"/>
    <property type="match status" value="1"/>
</dbReference>
<evidence type="ECO:0000256" key="3">
    <source>
        <dbReference type="ARBA" id="ARBA00022448"/>
    </source>
</evidence>
<feature type="transmembrane region" description="Helical" evidence="9">
    <location>
        <begin position="363"/>
        <end position="383"/>
    </location>
</feature>
<feature type="transmembrane region" description="Helical" evidence="9">
    <location>
        <begin position="105"/>
        <end position="131"/>
    </location>
</feature>
<feature type="transmembrane region" description="Helical" evidence="9">
    <location>
        <begin position="403"/>
        <end position="419"/>
    </location>
</feature>
<keyword evidence="3" id="KW-0813">Transport</keyword>
<feature type="transmembrane region" description="Helical" evidence="9">
    <location>
        <begin position="184"/>
        <end position="203"/>
    </location>
</feature>
<dbReference type="InterPro" id="IPR004685">
    <property type="entry name" value="Brnchd-chn_aa_trnsp_Livcs"/>
</dbReference>
<evidence type="ECO:0000256" key="1">
    <source>
        <dbReference type="ARBA" id="ARBA00004651"/>
    </source>
</evidence>
<dbReference type="RefSeq" id="WP_345273151.1">
    <property type="nucleotide sequence ID" value="NZ_BAABJH010000001.1"/>
</dbReference>
<dbReference type="Proteomes" id="UP001500433">
    <property type="component" value="Unassembled WGS sequence"/>
</dbReference>
<proteinExistence type="inferred from homology"/>
<evidence type="ECO:0000256" key="2">
    <source>
        <dbReference type="ARBA" id="ARBA00008540"/>
    </source>
</evidence>
<keyword evidence="8 9" id="KW-0472">Membrane</keyword>
<evidence type="ECO:0000256" key="9">
    <source>
        <dbReference type="SAM" id="Phobius"/>
    </source>
</evidence>
<evidence type="ECO:0000313" key="10">
    <source>
        <dbReference type="EMBL" id="GAA4889639.1"/>
    </source>
</evidence>
<feature type="transmembrane region" description="Helical" evidence="9">
    <location>
        <begin position="306"/>
        <end position="323"/>
    </location>
</feature>
<comment type="caution">
    <text evidence="10">The sequence shown here is derived from an EMBL/GenBank/DDBJ whole genome shotgun (WGS) entry which is preliminary data.</text>
</comment>
<feature type="transmembrane region" description="Helical" evidence="9">
    <location>
        <begin position="329"/>
        <end position="351"/>
    </location>
</feature>
<protein>
    <submittedName>
        <fullName evidence="10">Branched-chain amino acid transport system II carrier protein</fullName>
    </submittedName>
</protein>
<keyword evidence="11" id="KW-1185">Reference proteome</keyword>
<evidence type="ECO:0000256" key="4">
    <source>
        <dbReference type="ARBA" id="ARBA00022475"/>
    </source>
</evidence>
<evidence type="ECO:0000256" key="5">
    <source>
        <dbReference type="ARBA" id="ARBA00022692"/>
    </source>
</evidence>